<dbReference type="AlphaFoldDB" id="A0A915I9T7"/>
<name>A0A915I9T7_ROMCU</name>
<reference evidence="2" key="1">
    <citation type="submission" date="2022-11" db="UniProtKB">
        <authorList>
            <consortium name="WormBaseParasite"/>
        </authorList>
    </citation>
    <scope>IDENTIFICATION</scope>
</reference>
<evidence type="ECO:0000313" key="1">
    <source>
        <dbReference type="Proteomes" id="UP000887565"/>
    </source>
</evidence>
<evidence type="ECO:0000313" key="2">
    <source>
        <dbReference type="WBParaSite" id="nRc.2.0.1.t10533-RA"/>
    </source>
</evidence>
<organism evidence="1 2">
    <name type="scientific">Romanomermis culicivorax</name>
    <name type="common">Nematode worm</name>
    <dbReference type="NCBI Taxonomy" id="13658"/>
    <lineage>
        <taxon>Eukaryota</taxon>
        <taxon>Metazoa</taxon>
        <taxon>Ecdysozoa</taxon>
        <taxon>Nematoda</taxon>
        <taxon>Enoplea</taxon>
        <taxon>Dorylaimia</taxon>
        <taxon>Mermithida</taxon>
        <taxon>Mermithoidea</taxon>
        <taxon>Mermithidae</taxon>
        <taxon>Romanomermis</taxon>
    </lineage>
</organism>
<keyword evidence="1" id="KW-1185">Reference proteome</keyword>
<dbReference type="Proteomes" id="UP000887565">
    <property type="component" value="Unplaced"/>
</dbReference>
<protein>
    <submittedName>
        <fullName evidence="2">Uncharacterized protein</fullName>
    </submittedName>
</protein>
<accession>A0A915I9T7</accession>
<sequence length="89" mass="9484">SISLSIFSTALVEDEDADEEVADVLEGGEGHATAGMAPTLRLINLLVVRRTDNKSSIFVNLAVFSRMANNISLSRPLVVDSSSFFAKVG</sequence>
<proteinExistence type="predicted"/>
<dbReference type="WBParaSite" id="nRc.2.0.1.t10533-RA">
    <property type="protein sequence ID" value="nRc.2.0.1.t10533-RA"/>
    <property type="gene ID" value="nRc.2.0.1.g10533"/>
</dbReference>